<dbReference type="GO" id="GO:0007064">
    <property type="term" value="P:mitotic sister chromatid cohesion"/>
    <property type="evidence" value="ECO:0007669"/>
    <property type="project" value="InterPro"/>
</dbReference>
<evidence type="ECO:0000256" key="9">
    <source>
        <dbReference type="ARBA" id="ARBA00023306"/>
    </source>
</evidence>
<dbReference type="SUPFAM" id="SSF63748">
    <property type="entry name" value="Tudor/PWWP/MBT"/>
    <property type="match status" value="1"/>
</dbReference>
<reference evidence="12" key="1">
    <citation type="submission" date="2023-03" db="EMBL/GenBank/DDBJ databases">
        <title>Chromosome-scale reference genome and RAD-based genetic map of yellow starthistle (Centaurea solstitialis) reveal putative structural variation and QTLs associated with invader traits.</title>
        <authorList>
            <person name="Reatini B."/>
            <person name="Cang F.A."/>
            <person name="Jiang Q."/>
            <person name="Mckibben M.T.W."/>
            <person name="Barker M.S."/>
            <person name="Rieseberg L.H."/>
            <person name="Dlugosch K.M."/>
        </authorList>
    </citation>
    <scope>NUCLEOTIDE SEQUENCE</scope>
    <source>
        <strain evidence="12">CAN-66</strain>
        <tissue evidence="12">Leaf</tissue>
    </source>
</reference>
<feature type="compositionally biased region" description="Basic and acidic residues" evidence="11">
    <location>
        <begin position="1619"/>
        <end position="1630"/>
    </location>
</feature>
<evidence type="ECO:0000256" key="7">
    <source>
        <dbReference type="ARBA" id="ARBA00023204"/>
    </source>
</evidence>
<comment type="caution">
    <text evidence="12">The sequence shown here is derived from an EMBL/GenBank/DDBJ whole genome shotgun (WGS) entry which is preliminary data.</text>
</comment>
<dbReference type="GO" id="GO:0000785">
    <property type="term" value="C:chromatin"/>
    <property type="evidence" value="ECO:0007669"/>
    <property type="project" value="TreeGrafter"/>
</dbReference>
<dbReference type="GO" id="GO:0035825">
    <property type="term" value="P:homologous recombination"/>
    <property type="evidence" value="ECO:0007669"/>
    <property type="project" value="UniProtKB-ARBA"/>
</dbReference>
<dbReference type="SUPFAM" id="SSF48371">
    <property type="entry name" value="ARM repeat"/>
    <property type="match status" value="1"/>
</dbReference>
<evidence type="ECO:0000256" key="2">
    <source>
        <dbReference type="ARBA" id="ARBA00006254"/>
    </source>
</evidence>
<dbReference type="FunFam" id="2.30.30.140:FF:000033">
    <property type="entry name" value="Binding protein"/>
    <property type="match status" value="1"/>
</dbReference>
<feature type="compositionally biased region" description="Basic residues" evidence="11">
    <location>
        <begin position="1497"/>
        <end position="1514"/>
    </location>
</feature>
<keyword evidence="6" id="KW-0498">Mitosis</keyword>
<dbReference type="InterPro" id="IPR039776">
    <property type="entry name" value="Pds5"/>
</dbReference>
<evidence type="ECO:0000256" key="11">
    <source>
        <dbReference type="SAM" id="MobiDB-lite"/>
    </source>
</evidence>
<dbReference type="Gene3D" id="2.30.30.140">
    <property type="match status" value="1"/>
</dbReference>
<keyword evidence="7" id="KW-0234">DNA repair</keyword>
<evidence type="ECO:0000313" key="12">
    <source>
        <dbReference type="EMBL" id="KAJ9566892.1"/>
    </source>
</evidence>
<dbReference type="GO" id="GO:0006281">
    <property type="term" value="P:DNA repair"/>
    <property type="evidence" value="ECO:0007669"/>
    <property type="project" value="UniProtKB-KW"/>
</dbReference>
<evidence type="ECO:0000256" key="1">
    <source>
        <dbReference type="ARBA" id="ARBA00004123"/>
    </source>
</evidence>
<comment type="similarity">
    <text evidence="2">Belongs to the PDS5 family.</text>
</comment>
<evidence type="ECO:0000256" key="4">
    <source>
        <dbReference type="ARBA" id="ARBA00022737"/>
    </source>
</evidence>
<feature type="compositionally biased region" description="Basic and acidic residues" evidence="11">
    <location>
        <begin position="1074"/>
        <end position="1174"/>
    </location>
</feature>
<keyword evidence="5" id="KW-0227">DNA damage</keyword>
<feature type="region of interest" description="Disordered" evidence="11">
    <location>
        <begin position="1074"/>
        <end position="1178"/>
    </location>
</feature>
<comment type="subcellular location">
    <subcellularLocation>
        <location evidence="1">Nucleus</location>
    </subcellularLocation>
</comment>
<feature type="compositionally biased region" description="Basic and acidic residues" evidence="11">
    <location>
        <begin position="1311"/>
        <end position="1322"/>
    </location>
</feature>
<gene>
    <name evidence="12" type="ORF">OSB04_002858</name>
</gene>
<proteinExistence type="inferred from homology"/>
<evidence type="ECO:0000256" key="5">
    <source>
        <dbReference type="ARBA" id="ARBA00022763"/>
    </source>
</evidence>
<dbReference type="Pfam" id="PF20168">
    <property type="entry name" value="PDS5"/>
    <property type="match status" value="1"/>
</dbReference>
<keyword evidence="9" id="KW-0131">Cell cycle</keyword>
<dbReference type="PANTHER" id="PTHR12663:SF0">
    <property type="entry name" value="PRECOCIOUS DISSOCIATION OF SISTERS 5, ISOFORM A"/>
    <property type="match status" value="1"/>
</dbReference>
<dbReference type="GO" id="GO:0009556">
    <property type="term" value="P:microsporogenesis"/>
    <property type="evidence" value="ECO:0007669"/>
    <property type="project" value="UniProtKB-ARBA"/>
</dbReference>
<feature type="region of interest" description="Disordered" evidence="11">
    <location>
        <begin position="1447"/>
        <end position="1667"/>
    </location>
</feature>
<organism evidence="12 13">
    <name type="scientific">Centaurea solstitialis</name>
    <name type="common">yellow star-thistle</name>
    <dbReference type="NCBI Taxonomy" id="347529"/>
    <lineage>
        <taxon>Eukaryota</taxon>
        <taxon>Viridiplantae</taxon>
        <taxon>Streptophyta</taxon>
        <taxon>Embryophyta</taxon>
        <taxon>Tracheophyta</taxon>
        <taxon>Spermatophyta</taxon>
        <taxon>Magnoliopsida</taxon>
        <taxon>eudicotyledons</taxon>
        <taxon>Gunneridae</taxon>
        <taxon>Pentapetalae</taxon>
        <taxon>asterids</taxon>
        <taxon>campanulids</taxon>
        <taxon>Asterales</taxon>
        <taxon>Asteraceae</taxon>
        <taxon>Carduoideae</taxon>
        <taxon>Cardueae</taxon>
        <taxon>Centaureinae</taxon>
        <taxon>Centaurea</taxon>
    </lineage>
</organism>
<evidence type="ECO:0000256" key="10">
    <source>
        <dbReference type="ARBA" id="ARBA00058864"/>
    </source>
</evidence>
<feature type="compositionally biased region" description="Basic and acidic residues" evidence="11">
    <location>
        <begin position="1516"/>
        <end position="1530"/>
    </location>
</feature>
<evidence type="ECO:0000256" key="8">
    <source>
        <dbReference type="ARBA" id="ARBA00023242"/>
    </source>
</evidence>
<keyword evidence="4" id="KW-0677">Repeat</keyword>
<feature type="compositionally biased region" description="Basic and acidic residues" evidence="11">
    <location>
        <begin position="1332"/>
        <end position="1362"/>
    </location>
</feature>
<evidence type="ECO:0000256" key="6">
    <source>
        <dbReference type="ARBA" id="ARBA00022776"/>
    </source>
</evidence>
<dbReference type="InterPro" id="IPR016024">
    <property type="entry name" value="ARM-type_fold"/>
</dbReference>
<accession>A0AA38UB83</accession>
<dbReference type="InterPro" id="IPR011989">
    <property type="entry name" value="ARM-like"/>
</dbReference>
<protein>
    <submittedName>
        <fullName evidence="12">Uncharacterized protein</fullName>
    </submittedName>
</protein>
<comment type="function">
    <text evidence="10">Cohesin cofactor dispensable during the meiotic division but playing an important role in DNA repair by homologous recombination (HR) probably by helping SMC5/SMC6 complex. Regulator of sister chromatid cohesion in mitosis which may stabilize cohesin complex association with chromatin. May couple sister chromatid cohesion during mitosis to DNA replication. Cohesion ensures that chromosome partitioning is accurate in both meiotic and mitotic cells and plays an important role in DNA repair.</text>
</comment>
<dbReference type="GO" id="GO:0051301">
    <property type="term" value="P:cell division"/>
    <property type="evidence" value="ECO:0007669"/>
    <property type="project" value="UniProtKB-KW"/>
</dbReference>
<dbReference type="GO" id="GO:0005634">
    <property type="term" value="C:nucleus"/>
    <property type="evidence" value="ECO:0007669"/>
    <property type="project" value="UniProtKB-SubCell"/>
</dbReference>
<feature type="region of interest" description="Disordered" evidence="11">
    <location>
        <begin position="1202"/>
        <end position="1221"/>
    </location>
</feature>
<feature type="compositionally biased region" description="Basic residues" evidence="11">
    <location>
        <begin position="1452"/>
        <end position="1464"/>
    </location>
</feature>
<keyword evidence="3" id="KW-0132">Cell division</keyword>
<keyword evidence="8" id="KW-0539">Nucleus</keyword>
<keyword evidence="13" id="KW-1185">Reference proteome</keyword>
<evidence type="ECO:0000256" key="3">
    <source>
        <dbReference type="ARBA" id="ARBA00022618"/>
    </source>
</evidence>
<feature type="compositionally biased region" description="Basic and acidic residues" evidence="11">
    <location>
        <begin position="1590"/>
        <end position="1609"/>
    </location>
</feature>
<feature type="region of interest" description="Disordered" evidence="11">
    <location>
        <begin position="1266"/>
        <end position="1392"/>
    </location>
</feature>
<dbReference type="Gene3D" id="1.25.10.10">
    <property type="entry name" value="Leucine-rich Repeat Variant"/>
    <property type="match status" value="1"/>
</dbReference>
<dbReference type="EMBL" id="JARYMX010000001">
    <property type="protein sequence ID" value="KAJ9566892.1"/>
    <property type="molecule type" value="Genomic_DNA"/>
</dbReference>
<sequence length="1667" mass="189282">MAEKLSNQLKEVGSKLENPPANKDALIKLLKQAATSLSELEQSPSKAVLETMQPFINAIVKPELLKHNDKEVKLLVATCTCEITRVTAPEAPYDDDVLKWATRYQRPILWGRVTILDTVAKYRSCIVMLDLECDDLVNEMFRTFFAVASDEHSETVITSMKTIMVVLLEESEDINDDLLLIILSVLGRDKKAITTAARRLAMNVIGQCAGKLEPCIKQFIVQSMSGESSPLISQIDYHEVIYDIYRCAPQALAGIVPYLIGELLTDTIDLRLKAVKLVGDLFSIPGSSIPETFQPIFFEFLKRLTDRVVEVRMLVLEHVKLCMLSNPSRSEAPQLVAALCDRLLDYDESIRQKVVAVVSDIACHELSSISAETIKLVAERLRDKSLPVKKYTMERLSNIYRTCCSKHMAGLTLKDDYDWIPGRLSDTVEHILCTSLFPAEFSVRDKVRNWVRLFSKFDKVEVKALEKILEQKQRLQSELQKYLSLRQVYKDGDPSELQKKVVLGFRFMSHCFADPTKAEADFQLLHQLKDANVWKILTMLLDPNTSSLQSWKSRDELLKIVGQKHPLYGFLSTLSMKCSFILFNKDYVKDILLEADIQKTSKNRLLTQSCMNILVILASFSPLLLCGTEKELVHLLEDDNEVIKEGVLHVLAKAGGTIREQLGESSSTLDLILERICVEGSRRQAKYAVHALAAITKDDGLKSLSVLYKRLVDMLEKKTHLPSVLQSLGCIAQTAMPVFETQESKIEGFIRKDILGCSEKPSDKTKESWDDRSELCSLKIFGIKTLVKSYLPIKDAHHRLGIDKLIKDLQNILSFGEISKDIESSSVDKAHLKLASAKAILRLSKHWDKKIPVDVFYLTLRTSEVGFPEVKKLFLNKVHQYIKDRSLDPKYACAFVLGLGSQQSVQEEKSEDRQNLSDIIQMCQQGKARQLSLQSDGNSLVVHPEYILPYLIHALAHHPSCPNIDECKEVKAYESIYRKLYLFLSMLALGEEDGKPGNSLKKEEVISVISILQSIRSSEDAVDTNMSKNSYAICDLCFQITKRLAQKQEDLKEAIVHVPIPDVLYKLHKKKEEKKEEEKVEKNEDKKDEEKVEKNEDKKDEEKVEKNEDKKDEEKVEKNEDKKDEENIEKNEDKKDEEKAEKNEDKKDEEKVEKDEDKKDEEKLEKDEDKRRGESQTWLADASALAYFESLNMEAKENVLSKTTEDDMLKDSETDGNEVPLGKMLKRLKAKGAKERKAMKMDLLQLLPKMIVTSISWDWLPKESINVSVPKRQRSSSSAKTNKRSSLPKSGSKELSAFDNIKMSDEPYSDSENKLPLGEHVEPATADLEGGSADRGHIQTEEHGNTDDSDLEKPKKHMDTDGNQKSGSARKRKRRSIAGLAKCTSKEGESHTTDLIGKRIKVWWPMDKEFYEGLVKSYDHQKKRHVVLYNDGDVEVLRLDKERWELMGKTSKPTKRNRLSKSPRPKGGSSRKNTKSLDNAKKKHEKSTDISPSSTVRGKRTPRKNLKQRRKAVARRSLEYLEAERKKDPDTTNSEAESEPEHEHATFSKVDNLDTEEEASDKDEGNSAGEQESDEEKQNKHAENSFSDNDSSKEIGPDSGQKETENSERSDEEEENEEKESPSATKEDSSRSSQPTDRSSDSDEAEFSDDMPLGVWKTQVRKADESK</sequence>
<dbReference type="CDD" id="cd19953">
    <property type="entry name" value="PDS5"/>
    <property type="match status" value="1"/>
</dbReference>
<evidence type="ECO:0000313" key="13">
    <source>
        <dbReference type="Proteomes" id="UP001172457"/>
    </source>
</evidence>
<dbReference type="PANTHER" id="PTHR12663">
    <property type="entry name" value="ANDROGEN INDUCED INHIBITOR OF PROLIFERATION AS3 / PDS5-RELATED"/>
    <property type="match status" value="1"/>
</dbReference>
<name>A0AA38UB83_9ASTR</name>
<feature type="compositionally biased region" description="Basic and acidic residues" evidence="11">
    <location>
        <begin position="1202"/>
        <end position="1213"/>
    </location>
</feature>
<dbReference type="Proteomes" id="UP001172457">
    <property type="component" value="Chromosome 1"/>
</dbReference>
<dbReference type="CDD" id="cd20404">
    <property type="entry name" value="Tudor_Agenet_AtEML-like"/>
    <property type="match status" value="1"/>
</dbReference>